<dbReference type="SUPFAM" id="SSF56436">
    <property type="entry name" value="C-type lectin-like"/>
    <property type="match status" value="1"/>
</dbReference>
<dbReference type="InterPro" id="IPR018378">
    <property type="entry name" value="C-type_lectin_CS"/>
</dbReference>
<dbReference type="InterPro" id="IPR016186">
    <property type="entry name" value="C-type_lectin-like/link_sf"/>
</dbReference>
<keyword evidence="4" id="KW-1185">Reference proteome</keyword>
<protein>
    <submittedName>
        <fullName evidence="3">CLEC3A</fullName>
    </submittedName>
</protein>
<accession>A0A8S3R4V3</accession>
<evidence type="ECO:0000313" key="3">
    <source>
        <dbReference type="EMBL" id="CAG2204149.1"/>
    </source>
</evidence>
<dbReference type="SMART" id="SM00034">
    <property type="entry name" value="CLECT"/>
    <property type="match status" value="1"/>
</dbReference>
<name>A0A8S3R4V3_MYTED</name>
<dbReference type="InterPro" id="IPR050111">
    <property type="entry name" value="C-type_lectin/snaclec_domain"/>
</dbReference>
<dbReference type="PROSITE" id="PS00615">
    <property type="entry name" value="C_TYPE_LECTIN_1"/>
    <property type="match status" value="1"/>
</dbReference>
<dbReference type="AlphaFoldDB" id="A0A8S3R4V3"/>
<dbReference type="OrthoDB" id="6271941at2759"/>
<dbReference type="CDD" id="cd00037">
    <property type="entry name" value="CLECT"/>
    <property type="match status" value="1"/>
</dbReference>
<feature type="domain" description="C-type lectin" evidence="2">
    <location>
        <begin position="92"/>
        <end position="215"/>
    </location>
</feature>
<evidence type="ECO:0000313" key="4">
    <source>
        <dbReference type="Proteomes" id="UP000683360"/>
    </source>
</evidence>
<proteinExistence type="predicted"/>
<dbReference type="Pfam" id="PF00059">
    <property type="entry name" value="Lectin_C"/>
    <property type="match status" value="1"/>
</dbReference>
<keyword evidence="1" id="KW-1015">Disulfide bond</keyword>
<organism evidence="3 4">
    <name type="scientific">Mytilus edulis</name>
    <name type="common">Blue mussel</name>
    <dbReference type="NCBI Taxonomy" id="6550"/>
    <lineage>
        <taxon>Eukaryota</taxon>
        <taxon>Metazoa</taxon>
        <taxon>Spiralia</taxon>
        <taxon>Lophotrochozoa</taxon>
        <taxon>Mollusca</taxon>
        <taxon>Bivalvia</taxon>
        <taxon>Autobranchia</taxon>
        <taxon>Pteriomorphia</taxon>
        <taxon>Mytilida</taxon>
        <taxon>Mytiloidea</taxon>
        <taxon>Mytilidae</taxon>
        <taxon>Mytilinae</taxon>
        <taxon>Mytilus</taxon>
    </lineage>
</organism>
<sequence length="219" mass="24951">MKKKTSTFKVKSGETIMLSCATTDIYTKSRAACTTMCLLHDKCCVASFSKESSICRLDITENCCVVTENATGWSVLTRNQYIPATCAGCISFGNSMYSIVEDLTEWEKAKENCICLGEKLLELETSEENEFIKDTVRTLNTGVSGYWIGGYNLHNDGDFEWLSKPNQAMPFSDWDMETYPQPQGTADQPCMMLWRVFDFRWGDHWCSVLLSYICEFQHQ</sequence>
<dbReference type="InterPro" id="IPR016187">
    <property type="entry name" value="CTDL_fold"/>
</dbReference>
<reference evidence="3" key="1">
    <citation type="submission" date="2021-03" db="EMBL/GenBank/DDBJ databases">
        <authorList>
            <person name="Bekaert M."/>
        </authorList>
    </citation>
    <scope>NUCLEOTIDE SEQUENCE</scope>
</reference>
<gene>
    <name evidence="3" type="ORF">MEDL_18637</name>
</gene>
<dbReference type="Gene3D" id="3.10.100.10">
    <property type="entry name" value="Mannose-Binding Protein A, subunit A"/>
    <property type="match status" value="1"/>
</dbReference>
<dbReference type="EMBL" id="CAJPWZ010000939">
    <property type="protein sequence ID" value="CAG2204149.1"/>
    <property type="molecule type" value="Genomic_DNA"/>
</dbReference>
<dbReference type="PROSITE" id="PS50041">
    <property type="entry name" value="C_TYPE_LECTIN_2"/>
    <property type="match status" value="1"/>
</dbReference>
<evidence type="ECO:0000256" key="1">
    <source>
        <dbReference type="ARBA" id="ARBA00023157"/>
    </source>
</evidence>
<dbReference type="InterPro" id="IPR001304">
    <property type="entry name" value="C-type_lectin-like"/>
</dbReference>
<dbReference type="Proteomes" id="UP000683360">
    <property type="component" value="Unassembled WGS sequence"/>
</dbReference>
<comment type="caution">
    <text evidence="3">The sequence shown here is derived from an EMBL/GenBank/DDBJ whole genome shotgun (WGS) entry which is preliminary data.</text>
</comment>
<dbReference type="PANTHER" id="PTHR22803">
    <property type="entry name" value="MANNOSE, PHOSPHOLIPASE, LECTIN RECEPTOR RELATED"/>
    <property type="match status" value="1"/>
</dbReference>
<evidence type="ECO:0000259" key="2">
    <source>
        <dbReference type="PROSITE" id="PS50041"/>
    </source>
</evidence>